<dbReference type="EMBL" id="JABAIK010000004">
    <property type="protein sequence ID" value="NLS12358.1"/>
    <property type="molecule type" value="Genomic_DNA"/>
</dbReference>
<evidence type="ECO:0000313" key="2">
    <source>
        <dbReference type="EMBL" id="NLS12358.1"/>
    </source>
</evidence>
<dbReference type="Proteomes" id="UP000535589">
    <property type="component" value="Unassembled WGS sequence"/>
</dbReference>
<feature type="signal peptide" evidence="1">
    <location>
        <begin position="1"/>
        <end position="23"/>
    </location>
</feature>
<name>A0A7X8TQG3_9VIBR</name>
<dbReference type="PROSITE" id="PS51257">
    <property type="entry name" value="PROKAR_LIPOPROTEIN"/>
    <property type="match status" value="1"/>
</dbReference>
<proteinExistence type="predicted"/>
<accession>A0A7X8TQG3</accession>
<evidence type="ECO:0008006" key="4">
    <source>
        <dbReference type="Google" id="ProtNLM"/>
    </source>
</evidence>
<dbReference type="AlphaFoldDB" id="A0A7X8TQG3"/>
<organism evidence="2 3">
    <name type="scientific">Vibrio agarilyticus</name>
    <dbReference type="NCBI Taxonomy" id="2726741"/>
    <lineage>
        <taxon>Bacteria</taxon>
        <taxon>Pseudomonadati</taxon>
        <taxon>Pseudomonadota</taxon>
        <taxon>Gammaproteobacteria</taxon>
        <taxon>Vibrionales</taxon>
        <taxon>Vibrionaceae</taxon>
        <taxon>Vibrio</taxon>
    </lineage>
</organism>
<keyword evidence="3" id="KW-1185">Reference proteome</keyword>
<evidence type="ECO:0000313" key="3">
    <source>
        <dbReference type="Proteomes" id="UP000535589"/>
    </source>
</evidence>
<feature type="chain" id="PRO_5030766492" description="Porin" evidence="1">
    <location>
        <begin position="24"/>
        <end position="366"/>
    </location>
</feature>
<dbReference type="RefSeq" id="WP_168835463.1">
    <property type="nucleotide sequence ID" value="NZ_JABAIK010000004.1"/>
</dbReference>
<keyword evidence="1" id="KW-0732">Signal</keyword>
<dbReference type="SUPFAM" id="SSF56935">
    <property type="entry name" value="Porins"/>
    <property type="match status" value="1"/>
</dbReference>
<gene>
    <name evidence="2" type="ORF">HGP28_05535</name>
</gene>
<evidence type="ECO:0000256" key="1">
    <source>
        <dbReference type="SAM" id="SignalP"/>
    </source>
</evidence>
<protein>
    <recommendedName>
        <fullName evidence="4">Porin</fullName>
    </recommendedName>
</protein>
<sequence length="366" mass="40533">MRKTVLAAVMASAACGATTFANAASLNDIRIGGFGSVGVGYADNDVGYAGHYEKVGYKHDTLFGLQFDMQINDRASVTTQVVANGRYDFEPAFEVAYLSYEFDNFTMRGGKIRTPFYMYSDYLDIGYAYPMLRPNQEVYENMIVISSFTGIDALIPIDIAGTTLQLQPFVGQSQVEERDSGIFGHQTNLKDVMALAATWYGNDWVISGSFGEATTEAMSDSNPLSLVNLFEMNKEQTATFTAFGVQYNDGDWLFNAEAMCMELTGAFYDFESISAVLGYQVGSVMPYISAGTVSTTDNNDRSLFPEYLREYERTSYSVGFRWDYASNVAVKFDTTYADFHGATGGFMTNFTEDDTMVYSASVDFVF</sequence>
<comment type="caution">
    <text evidence="2">The sequence shown here is derived from an EMBL/GenBank/DDBJ whole genome shotgun (WGS) entry which is preliminary data.</text>
</comment>
<reference evidence="2 3" key="1">
    <citation type="submission" date="2020-04" db="EMBL/GenBank/DDBJ databases">
        <title>Vibrio sp. SM6, a novel species isolated from seawater.</title>
        <authorList>
            <person name="Wang X."/>
        </authorList>
    </citation>
    <scope>NUCLEOTIDE SEQUENCE [LARGE SCALE GENOMIC DNA]</scope>
    <source>
        <strain evidence="2 3">SM6</strain>
    </source>
</reference>